<protein>
    <submittedName>
        <fullName evidence="4">Altronate hydrolase</fullName>
        <ecNumber evidence="4">4.2.1.-</ecNumber>
        <ecNumber evidence="4">4.2.1.7</ecNumber>
    </submittedName>
</protein>
<dbReference type="EMBL" id="LXEW01000024">
    <property type="protein sequence ID" value="OAT52225.1"/>
    <property type="molecule type" value="Genomic_DNA"/>
</dbReference>
<evidence type="ECO:0000256" key="1">
    <source>
        <dbReference type="ARBA" id="ARBA00010986"/>
    </source>
</evidence>
<keyword evidence="5" id="KW-1185">Reference proteome</keyword>
<dbReference type="InterPro" id="IPR013974">
    <property type="entry name" value="SAF"/>
</dbReference>
<dbReference type="InterPro" id="IPR044144">
    <property type="entry name" value="SAF_UxaA/GarD"/>
</dbReference>
<dbReference type="PANTHER" id="PTHR30536:SF5">
    <property type="entry name" value="ALTRONATE DEHYDRATASE"/>
    <property type="match status" value="1"/>
</dbReference>
<dbReference type="Proteomes" id="UP000078224">
    <property type="component" value="Unassembled WGS sequence"/>
</dbReference>
<evidence type="ECO:0000313" key="4">
    <source>
        <dbReference type="EMBL" id="OAT52225.1"/>
    </source>
</evidence>
<dbReference type="Pfam" id="PF04295">
    <property type="entry name" value="GD_AH_second"/>
    <property type="match status" value="1"/>
</dbReference>
<dbReference type="GO" id="GO:0019698">
    <property type="term" value="P:D-galacturonate catabolic process"/>
    <property type="evidence" value="ECO:0007669"/>
    <property type="project" value="TreeGrafter"/>
</dbReference>
<keyword evidence="2 4" id="KW-0456">Lyase</keyword>
<dbReference type="EC" id="4.2.1.7" evidence="4"/>
<accession>A0A1B7JWH7</accession>
<organism evidence="4 5">
    <name type="scientific">Providencia heimbachae ATCC 35613</name>
    <dbReference type="NCBI Taxonomy" id="1354272"/>
    <lineage>
        <taxon>Bacteria</taxon>
        <taxon>Pseudomonadati</taxon>
        <taxon>Pseudomonadota</taxon>
        <taxon>Gammaproteobacteria</taxon>
        <taxon>Enterobacterales</taxon>
        <taxon>Morganellaceae</taxon>
        <taxon>Providencia</taxon>
    </lineage>
</organism>
<dbReference type="AlphaFoldDB" id="A0A1B7JWH7"/>
<dbReference type="GO" id="GO:0008789">
    <property type="term" value="F:altronate dehydratase activity"/>
    <property type="evidence" value="ECO:0007669"/>
    <property type="project" value="UniProtKB-EC"/>
</dbReference>
<dbReference type="Pfam" id="PF08666">
    <property type="entry name" value="SAF"/>
    <property type="match status" value="1"/>
</dbReference>
<dbReference type="InterPro" id="IPR007392">
    <property type="entry name" value="GD_AH_second"/>
</dbReference>
<dbReference type="Pfam" id="PF20629">
    <property type="entry name" value="GD_AH_C"/>
    <property type="match status" value="1"/>
</dbReference>
<dbReference type="SMART" id="SM00858">
    <property type="entry name" value="SAF"/>
    <property type="match status" value="1"/>
</dbReference>
<sequence length="497" mass="54533">MIKDIIKIHPNDNVIVTLIDRSEGDHITIDSQTITLKQDVNRGHKIAIAPIEVGKNILKYGSPIGHATQPIQIGEHIHTHNIATNLSALNEYEYHPEHNSLDATRVDPDVQIYRRDNGDIAIRNEIWVIPTVGCVNALARKMIDQFNKQHSDALDIDGVYLYNHTLGCSQLGDDHLTTRTILQDLVKHPNAGGVLVIGLGCENNQVAAFKETLGEHDSERVKFMVCQQLDDEIQVGIEHLNELYQVVKQDKRVAGKLSEVKFGLECGGSDGLSGITANPLLGGFSDFLVSHNGTTVLTEVPEMFGAEQILMNHCHDTQTFEKTVDMINDFKQYFIEHDQPIYENPSPGNKAGGISTLEEKSLGCTQKAGTSQVMDVLKYGERLTTTGFNLLSAPGNDAIATSALGAAGCHMVLFTTGRGTPYGGFVPTLKIATNNELAAKKPHWIDFNAGALLAGKTMDQLLNDFIQHVVKIVNGEPTKNEINDFRELAIFKMGVTL</sequence>
<dbReference type="Gene3D" id="2.30.130.110">
    <property type="match status" value="1"/>
</dbReference>
<name>A0A1B7JWH7_9GAMM</name>
<dbReference type="RefSeq" id="WP_068908368.1">
    <property type="nucleotide sequence ID" value="NZ_LXEW01000024.1"/>
</dbReference>
<feature type="domain" description="SAF" evidence="3">
    <location>
        <begin position="12"/>
        <end position="83"/>
    </location>
</feature>
<dbReference type="CDD" id="cd11613">
    <property type="entry name" value="SAF_AH_GD"/>
    <property type="match status" value="1"/>
</dbReference>
<gene>
    <name evidence="4" type="ORF">M998_1639</name>
</gene>
<evidence type="ECO:0000313" key="5">
    <source>
        <dbReference type="Proteomes" id="UP000078224"/>
    </source>
</evidence>
<keyword evidence="4" id="KW-0378">Hydrolase</keyword>
<dbReference type="InterPro" id="IPR048332">
    <property type="entry name" value="GD_AH_C"/>
</dbReference>
<proteinExistence type="inferred from homology"/>
<dbReference type="PATRIC" id="fig|1354272.4.peg.1667"/>
<dbReference type="EC" id="4.2.1.-" evidence="4"/>
<comment type="similarity">
    <text evidence="1">Belongs to the UxaA family.</text>
</comment>
<comment type="caution">
    <text evidence="4">The sequence shown here is derived from an EMBL/GenBank/DDBJ whole genome shotgun (WGS) entry which is preliminary data.</text>
</comment>
<dbReference type="InterPro" id="IPR052172">
    <property type="entry name" value="UxaA_altronate/galactarate_dh"/>
</dbReference>
<evidence type="ECO:0000256" key="2">
    <source>
        <dbReference type="ARBA" id="ARBA00023239"/>
    </source>
</evidence>
<dbReference type="PANTHER" id="PTHR30536">
    <property type="entry name" value="ALTRONATE/GALACTARATE DEHYDRATASE"/>
    <property type="match status" value="1"/>
</dbReference>
<reference evidence="4 5" key="1">
    <citation type="submission" date="2016-04" db="EMBL/GenBank/DDBJ databases">
        <title>ATOL: Assembling a taxonomically balanced genome-scale reconstruction of the evolutionary history of the Enterobacteriaceae.</title>
        <authorList>
            <person name="Plunkett G.III."/>
            <person name="Neeno-Eckwall E.C."/>
            <person name="Glasner J.D."/>
            <person name="Perna N.T."/>
        </authorList>
    </citation>
    <scope>NUCLEOTIDE SEQUENCE [LARGE SCALE GENOMIC DNA]</scope>
    <source>
        <strain evidence="4 5">ATCC 35613</strain>
    </source>
</reference>
<dbReference type="OrthoDB" id="9804574at2"/>
<evidence type="ECO:0000259" key="3">
    <source>
        <dbReference type="SMART" id="SM00858"/>
    </source>
</evidence>
<dbReference type="GO" id="GO:0016787">
    <property type="term" value="F:hydrolase activity"/>
    <property type="evidence" value="ECO:0007669"/>
    <property type="project" value="UniProtKB-KW"/>
</dbReference>